<feature type="transmembrane region" description="Helical" evidence="7">
    <location>
        <begin position="133"/>
        <end position="152"/>
    </location>
</feature>
<feature type="transmembrane region" description="Helical" evidence="7">
    <location>
        <begin position="180"/>
        <end position="200"/>
    </location>
</feature>
<evidence type="ECO:0000313" key="8">
    <source>
        <dbReference type="EMBL" id="UOQ60187.1"/>
    </source>
</evidence>
<feature type="compositionally biased region" description="Acidic residues" evidence="6">
    <location>
        <begin position="342"/>
        <end position="352"/>
    </location>
</feature>
<evidence type="ECO:0000256" key="6">
    <source>
        <dbReference type="SAM" id="MobiDB-lite"/>
    </source>
</evidence>
<keyword evidence="4 7" id="KW-1133">Transmembrane helix</keyword>
<feature type="compositionally biased region" description="Low complexity" evidence="6">
    <location>
        <begin position="353"/>
        <end position="366"/>
    </location>
</feature>
<comment type="subcellular location">
    <subcellularLocation>
        <location evidence="1">Cell membrane</location>
        <topology evidence="1">Multi-pass membrane protein</topology>
    </subcellularLocation>
</comment>
<dbReference type="RefSeq" id="WP_244685608.1">
    <property type="nucleotide sequence ID" value="NZ_CP095043.1"/>
</dbReference>
<keyword evidence="3 7" id="KW-0812">Transmembrane</keyword>
<feature type="transmembrane region" description="Helical" evidence="7">
    <location>
        <begin position="270"/>
        <end position="292"/>
    </location>
</feature>
<dbReference type="EMBL" id="CP095043">
    <property type="protein sequence ID" value="UOQ60187.1"/>
    <property type="molecule type" value="Genomic_DNA"/>
</dbReference>
<feature type="transmembrane region" description="Helical" evidence="7">
    <location>
        <begin position="304"/>
        <end position="331"/>
    </location>
</feature>
<feature type="transmembrane region" description="Helical" evidence="7">
    <location>
        <begin position="230"/>
        <end position="250"/>
    </location>
</feature>
<evidence type="ECO:0000313" key="9">
    <source>
        <dbReference type="Proteomes" id="UP000831775"/>
    </source>
</evidence>
<feature type="transmembrane region" description="Helical" evidence="7">
    <location>
        <begin position="109"/>
        <end position="128"/>
    </location>
</feature>
<protein>
    <submittedName>
        <fullName evidence="8">Branched-chain amino acid ABC transporter permease</fullName>
    </submittedName>
</protein>
<reference evidence="8 9" key="1">
    <citation type="submission" date="2022-04" db="EMBL/GenBank/DDBJ databases">
        <title>Leucobacter sp. isolated from rhizosphere of onion.</title>
        <authorList>
            <person name="Won M."/>
            <person name="Lee C.-M."/>
            <person name="Woen H.-Y."/>
            <person name="Kwon S.-W."/>
        </authorList>
    </citation>
    <scope>NUCLEOTIDE SEQUENCE [LARGE SCALE GENOMIC DNA]</scope>
    <source>
        <strain evidence="8 9">H25R-14</strain>
    </source>
</reference>
<sequence>MSAPTSVSDPRAVALPRWNAKVMGWPQPRPLPITVALVVGILFPFLAPDRSWLTVATLAMITLTLAQSWNLVLGYGGVWNFGQLAFYALGAYSAALVTMYLPIPAWLSIPIAGLVSGGIALLLSIPILRLRGIYVSLLTFGFAEVVRLLIIADQSGVTGGAYGLSGFGGFGFTGPGAANVNYWIGLAAAVVTCLIVLILVRSPLGNGMIAMRDNPTLASARGISQRTYQMLVFAVSGFLAGVAGSLYAHVFEVASPTLMGLGPMTLVVTMLVVGGLGTVTGPIIGTLILSFVQMQLQDVPEIRLAALGAVLLIVILLMPRGLVPFFSAVWARFQAWMDEDEYDEDEDVEDGASVESSSESPAAAAREGAERGL</sequence>
<evidence type="ECO:0000256" key="7">
    <source>
        <dbReference type="SAM" id="Phobius"/>
    </source>
</evidence>
<keyword evidence="2" id="KW-1003">Cell membrane</keyword>
<dbReference type="InterPro" id="IPR043428">
    <property type="entry name" value="LivM-like"/>
</dbReference>
<dbReference type="CDD" id="cd06581">
    <property type="entry name" value="TM_PBP1_LivM_like"/>
    <property type="match status" value="1"/>
</dbReference>
<gene>
    <name evidence="8" type="ORF">MUN76_14285</name>
</gene>
<evidence type="ECO:0000256" key="3">
    <source>
        <dbReference type="ARBA" id="ARBA00022692"/>
    </source>
</evidence>
<dbReference type="Pfam" id="PF02653">
    <property type="entry name" value="BPD_transp_2"/>
    <property type="match status" value="1"/>
</dbReference>
<feature type="region of interest" description="Disordered" evidence="6">
    <location>
        <begin position="342"/>
        <end position="373"/>
    </location>
</feature>
<evidence type="ECO:0000256" key="2">
    <source>
        <dbReference type="ARBA" id="ARBA00022475"/>
    </source>
</evidence>
<evidence type="ECO:0000256" key="4">
    <source>
        <dbReference type="ARBA" id="ARBA00022989"/>
    </source>
</evidence>
<evidence type="ECO:0000256" key="5">
    <source>
        <dbReference type="ARBA" id="ARBA00023136"/>
    </source>
</evidence>
<name>A0ABY4FV85_9MICO</name>
<organism evidence="8 9">
    <name type="scientific">Leucobacter rhizosphaerae</name>
    <dbReference type="NCBI Taxonomy" id="2932245"/>
    <lineage>
        <taxon>Bacteria</taxon>
        <taxon>Bacillati</taxon>
        <taxon>Actinomycetota</taxon>
        <taxon>Actinomycetes</taxon>
        <taxon>Micrococcales</taxon>
        <taxon>Microbacteriaceae</taxon>
        <taxon>Leucobacter</taxon>
    </lineage>
</organism>
<dbReference type="PANTHER" id="PTHR30482:SF20">
    <property type="entry name" value="HIGH-AFFINITY BRANCHED-CHAIN AMINO ACID TRANSPORT SYSTEM PERMEASE PROTEIN LIVM"/>
    <property type="match status" value="1"/>
</dbReference>
<evidence type="ECO:0000256" key="1">
    <source>
        <dbReference type="ARBA" id="ARBA00004651"/>
    </source>
</evidence>
<keyword evidence="9" id="KW-1185">Reference proteome</keyword>
<dbReference type="PANTHER" id="PTHR30482">
    <property type="entry name" value="HIGH-AFFINITY BRANCHED-CHAIN AMINO ACID TRANSPORT SYSTEM PERMEASE"/>
    <property type="match status" value="1"/>
</dbReference>
<accession>A0ABY4FV85</accession>
<dbReference type="Proteomes" id="UP000831775">
    <property type="component" value="Chromosome"/>
</dbReference>
<feature type="transmembrane region" description="Helical" evidence="7">
    <location>
        <begin position="31"/>
        <end position="47"/>
    </location>
</feature>
<dbReference type="InterPro" id="IPR001851">
    <property type="entry name" value="ABC_transp_permease"/>
</dbReference>
<proteinExistence type="predicted"/>
<keyword evidence="5 7" id="KW-0472">Membrane</keyword>